<accession>A0AAV7HW59</accession>
<dbReference type="EMBL" id="JAHXZJ010002982">
    <property type="protein sequence ID" value="KAH0535374.1"/>
    <property type="molecule type" value="Genomic_DNA"/>
</dbReference>
<protein>
    <submittedName>
        <fullName evidence="1">Uncharacterized protein</fullName>
    </submittedName>
</protein>
<organism evidence="1 2">
    <name type="scientific">Cotesia glomerata</name>
    <name type="common">Lepidopteran parasitic wasp</name>
    <name type="synonym">Apanteles glomeratus</name>
    <dbReference type="NCBI Taxonomy" id="32391"/>
    <lineage>
        <taxon>Eukaryota</taxon>
        <taxon>Metazoa</taxon>
        <taxon>Ecdysozoa</taxon>
        <taxon>Arthropoda</taxon>
        <taxon>Hexapoda</taxon>
        <taxon>Insecta</taxon>
        <taxon>Pterygota</taxon>
        <taxon>Neoptera</taxon>
        <taxon>Endopterygota</taxon>
        <taxon>Hymenoptera</taxon>
        <taxon>Apocrita</taxon>
        <taxon>Ichneumonoidea</taxon>
        <taxon>Braconidae</taxon>
        <taxon>Microgastrinae</taxon>
        <taxon>Cotesia</taxon>
    </lineage>
</organism>
<comment type="caution">
    <text evidence="1">The sequence shown here is derived from an EMBL/GenBank/DDBJ whole genome shotgun (WGS) entry which is preliminary data.</text>
</comment>
<evidence type="ECO:0000313" key="1">
    <source>
        <dbReference type="EMBL" id="KAH0535374.1"/>
    </source>
</evidence>
<proteinExistence type="predicted"/>
<dbReference type="AlphaFoldDB" id="A0AAV7HW59"/>
<reference evidence="1 2" key="1">
    <citation type="journal article" date="2021" name="J. Hered.">
        <title>A chromosome-level genome assembly of the parasitoid wasp, Cotesia glomerata (Hymenoptera: Braconidae).</title>
        <authorList>
            <person name="Pinto B.J."/>
            <person name="Weis J.J."/>
            <person name="Gamble T."/>
            <person name="Ode P.J."/>
            <person name="Paul R."/>
            <person name="Zaspel J.M."/>
        </authorList>
    </citation>
    <scope>NUCLEOTIDE SEQUENCE [LARGE SCALE GENOMIC DNA]</scope>
    <source>
        <strain evidence="1">CgM1</strain>
    </source>
</reference>
<sequence>MRMRIGDRSVQGEMVSASARSGISGSDRVGSAGVSLGHARTESHSLVFGLRDSIRISNGCGYCTPMLVRSLRGRITDMPDTTAQSRWAQQATFLTIIPHALGTITYIFRSTNSRRYRHIEGPVTRAYSNLWTAEEDSIPFLILYPVSDSVLFRTTTSIPGSKGLDTRPRLCSLSEAGGGSELCKDGRGDREAP</sequence>
<gene>
    <name evidence="1" type="ORF">KQX54_016073</name>
</gene>
<name>A0AAV7HW59_COTGL</name>
<dbReference type="Proteomes" id="UP000826195">
    <property type="component" value="Unassembled WGS sequence"/>
</dbReference>
<evidence type="ECO:0000313" key="2">
    <source>
        <dbReference type="Proteomes" id="UP000826195"/>
    </source>
</evidence>
<keyword evidence="2" id="KW-1185">Reference proteome</keyword>